<dbReference type="EMBL" id="SZPQ01000059">
    <property type="protein sequence ID" value="TKI02864.1"/>
    <property type="molecule type" value="Genomic_DNA"/>
</dbReference>
<comment type="caution">
    <text evidence="1">The sequence shown here is derived from an EMBL/GenBank/DDBJ whole genome shotgun (WGS) entry which is preliminary data.</text>
</comment>
<reference evidence="1 2" key="1">
    <citation type="submission" date="2019-04" db="EMBL/GenBank/DDBJ databases">
        <authorList>
            <person name="Li M."/>
            <person name="Gao C."/>
        </authorList>
    </citation>
    <scope>NUCLEOTIDE SEQUENCE [LARGE SCALE GENOMIC DNA]</scope>
    <source>
        <strain evidence="1 2">BGMRC 2031</strain>
    </source>
</reference>
<evidence type="ECO:0000313" key="1">
    <source>
        <dbReference type="EMBL" id="TKI02864.1"/>
    </source>
</evidence>
<gene>
    <name evidence="1" type="ORF">FCN80_23640</name>
</gene>
<keyword evidence="2" id="KW-1185">Reference proteome</keyword>
<evidence type="ECO:0008006" key="3">
    <source>
        <dbReference type="Google" id="ProtNLM"/>
    </source>
</evidence>
<dbReference type="Proteomes" id="UP000305202">
    <property type="component" value="Unassembled WGS sequence"/>
</dbReference>
<evidence type="ECO:0000313" key="2">
    <source>
        <dbReference type="Proteomes" id="UP000305202"/>
    </source>
</evidence>
<protein>
    <recommendedName>
        <fullName evidence="3">Transposase</fullName>
    </recommendedName>
</protein>
<sequence length="69" mass="7552">MTLSNFYHWLKNVNNNTDAAPAASPFIPARCISVDVNRSERVTLNLPNGCSVSCLPTQLRSVMQALSLC</sequence>
<proteinExistence type="predicted"/>
<organism evidence="1 2">
    <name type="scientific">Martelella alba</name>
    <dbReference type="NCBI Taxonomy" id="2590451"/>
    <lineage>
        <taxon>Bacteria</taxon>
        <taxon>Pseudomonadati</taxon>
        <taxon>Pseudomonadota</taxon>
        <taxon>Alphaproteobacteria</taxon>
        <taxon>Hyphomicrobiales</taxon>
        <taxon>Aurantimonadaceae</taxon>
        <taxon>Martelella</taxon>
    </lineage>
</organism>
<accession>A0ABY2SEP2</accession>
<name>A0ABY2SEP2_9HYPH</name>